<dbReference type="SUPFAM" id="SSF111331">
    <property type="entry name" value="NAD kinase/diacylglycerol kinase-like"/>
    <property type="match status" value="1"/>
</dbReference>
<dbReference type="InterPro" id="IPR037607">
    <property type="entry name" value="DGK"/>
</dbReference>
<keyword evidence="10 15" id="KW-0067">ATP-binding</keyword>
<evidence type="ECO:0000256" key="2">
    <source>
        <dbReference type="ARBA" id="ARBA00009280"/>
    </source>
</evidence>
<keyword evidence="16" id="KW-0812">Transmembrane</keyword>
<keyword evidence="8 15" id="KW-0418">Kinase</keyword>
<dbReference type="GO" id="GO:0005524">
    <property type="term" value="F:ATP binding"/>
    <property type="evidence" value="ECO:0007669"/>
    <property type="project" value="UniProtKB-KW"/>
</dbReference>
<organism evidence="19 20">
    <name type="scientific">Neotoma lepida</name>
    <name type="common">Desert woodrat</name>
    <dbReference type="NCBI Taxonomy" id="56216"/>
    <lineage>
        <taxon>Eukaryota</taxon>
        <taxon>Metazoa</taxon>
        <taxon>Chordata</taxon>
        <taxon>Craniata</taxon>
        <taxon>Vertebrata</taxon>
        <taxon>Euteleostomi</taxon>
        <taxon>Mammalia</taxon>
        <taxon>Eutheria</taxon>
        <taxon>Euarchontoglires</taxon>
        <taxon>Glires</taxon>
        <taxon>Rodentia</taxon>
        <taxon>Myomorpha</taxon>
        <taxon>Muroidea</taxon>
        <taxon>Cricetidae</taxon>
        <taxon>Neotominae</taxon>
        <taxon>Neotoma</taxon>
    </lineage>
</organism>
<evidence type="ECO:0000313" key="20">
    <source>
        <dbReference type="Proteomes" id="UP000092124"/>
    </source>
</evidence>
<dbReference type="InterPro" id="IPR002219">
    <property type="entry name" value="PKC_DAG/PE"/>
</dbReference>
<feature type="domain" description="Phorbol-ester/DAG-type" evidence="17">
    <location>
        <begin position="122"/>
        <end position="175"/>
    </location>
</feature>
<evidence type="ECO:0000256" key="9">
    <source>
        <dbReference type="ARBA" id="ARBA00022833"/>
    </source>
</evidence>
<evidence type="ECO:0000256" key="12">
    <source>
        <dbReference type="ARBA" id="ARBA00023371"/>
    </source>
</evidence>
<reference evidence="19 20" key="1">
    <citation type="submission" date="2016-06" db="EMBL/GenBank/DDBJ databases">
        <title>The Draft Genome Sequence and Annotation of the Desert Woodrat Neotoma lepida.</title>
        <authorList>
            <person name="Campbell M."/>
            <person name="Oakeson K.F."/>
            <person name="Yandell M."/>
            <person name="Halpert J.R."/>
            <person name="Dearing D."/>
        </authorList>
    </citation>
    <scope>NUCLEOTIDE SEQUENCE [LARGE SCALE GENOMIC DNA]</scope>
    <source>
        <strain evidence="19">417</strain>
        <tissue evidence="19">Liver</tissue>
    </source>
</reference>
<comment type="pathway">
    <text evidence="14">Glycerolipid metabolism.</text>
</comment>
<comment type="catalytic activity">
    <reaction evidence="13">
        <text>a 1,2-diacyl-sn-glycerol + ATP = a 1,2-diacyl-sn-glycero-3-phosphate + ADP + H(+)</text>
        <dbReference type="Rhea" id="RHEA:10272"/>
        <dbReference type="ChEBI" id="CHEBI:15378"/>
        <dbReference type="ChEBI" id="CHEBI:17815"/>
        <dbReference type="ChEBI" id="CHEBI:30616"/>
        <dbReference type="ChEBI" id="CHEBI:58608"/>
        <dbReference type="ChEBI" id="CHEBI:456216"/>
        <dbReference type="EC" id="2.7.1.107"/>
    </reaction>
    <physiologicalReaction direction="left-to-right" evidence="13">
        <dbReference type="Rhea" id="RHEA:10273"/>
    </physiologicalReaction>
</comment>
<accession>A0A1A6I110</accession>
<evidence type="ECO:0000256" key="8">
    <source>
        <dbReference type="ARBA" id="ARBA00022777"/>
    </source>
</evidence>
<dbReference type="Proteomes" id="UP000092124">
    <property type="component" value="Unassembled WGS sequence"/>
</dbReference>
<evidence type="ECO:0000256" key="15">
    <source>
        <dbReference type="RuleBase" id="RU361128"/>
    </source>
</evidence>
<dbReference type="SUPFAM" id="SSF57889">
    <property type="entry name" value="Cysteine-rich domain"/>
    <property type="match status" value="2"/>
</dbReference>
<keyword evidence="4" id="KW-0479">Metal-binding</keyword>
<dbReference type="InterPro" id="IPR046349">
    <property type="entry name" value="C1-like_sf"/>
</dbReference>
<feature type="domain" description="Phorbol-ester/DAG-type" evidence="17">
    <location>
        <begin position="57"/>
        <end position="106"/>
    </location>
</feature>
<dbReference type="STRING" id="56216.A0A1A6I110"/>
<evidence type="ECO:0000256" key="6">
    <source>
        <dbReference type="ARBA" id="ARBA00022741"/>
    </source>
</evidence>
<dbReference type="InterPro" id="IPR016064">
    <property type="entry name" value="NAD/diacylglycerol_kinase_sf"/>
</dbReference>
<dbReference type="EC" id="2.7.1.107" evidence="15"/>
<dbReference type="FunFam" id="3.30.60.20:FF:000002">
    <property type="entry name" value="Diacylglycerol kinase"/>
    <property type="match status" value="1"/>
</dbReference>
<dbReference type="OrthoDB" id="242257at2759"/>
<evidence type="ECO:0000256" key="7">
    <source>
        <dbReference type="ARBA" id="ARBA00022771"/>
    </source>
</evidence>
<dbReference type="PANTHER" id="PTHR11255">
    <property type="entry name" value="DIACYLGLYCEROL KINASE"/>
    <property type="match status" value="1"/>
</dbReference>
<evidence type="ECO:0000256" key="1">
    <source>
        <dbReference type="ARBA" id="ARBA00005175"/>
    </source>
</evidence>
<comment type="similarity">
    <text evidence="2 15">Belongs to the eukaryotic diacylglycerol kinase family.</text>
</comment>
<proteinExistence type="inferred from homology"/>
<keyword evidence="9" id="KW-0862">Zinc</keyword>
<sequence>MEGDRRTSPPTQGLLPDGHLVLWTLCSVLLPVFITLWCSFQRSRRQLHRRDIFRKSKHGWRDTDLFSHPTYCCVCAQHILQGAFCDCCGLRVDEGCLKKADKRFQCKEIMLKNDGRAADAMPHHWIRGNVPLCSYCVVCKQQCGSQPKLCDYRCIWCQKTVHDECMKSSLKNEKCDFGEFKNLIIPPGYLTSINQMRKDKKTDYEALASKFGKQWTPLIILANSRSGTNMGEGLLGEFRILLNPVQGQEKYIPQVAVLPLGTGNDLSNTLGWGTGYAGEIPVAQVLRNVMEADEIKLDRWKVQVTNKGYYNLRKLKEFTMNNYFSIGPDALMALNFHAHREKAPSLFSSRILNKLILKSSMMPMQVDGEPWAQGPCTVTITHKTHALMLYFSGEQSDDDVSSASDQEDLKEAK</sequence>
<dbReference type="SMART" id="SM00109">
    <property type="entry name" value="C1"/>
    <property type="match status" value="2"/>
</dbReference>
<evidence type="ECO:0000313" key="19">
    <source>
        <dbReference type="EMBL" id="OBS83657.1"/>
    </source>
</evidence>
<dbReference type="PROSITE" id="PS50081">
    <property type="entry name" value="ZF_DAG_PE_2"/>
    <property type="match status" value="2"/>
</dbReference>
<dbReference type="UniPathway" id="UPA00230"/>
<dbReference type="PROSITE" id="PS50146">
    <property type="entry name" value="DAGK"/>
    <property type="match status" value="1"/>
</dbReference>
<dbReference type="Gene3D" id="3.30.60.20">
    <property type="match status" value="1"/>
</dbReference>
<feature type="transmembrane region" description="Helical" evidence="16">
    <location>
        <begin position="20"/>
        <end position="40"/>
    </location>
</feature>
<dbReference type="InterPro" id="IPR000756">
    <property type="entry name" value="Diacylglycerol_kin_accessory"/>
</dbReference>
<dbReference type="GO" id="GO:0008270">
    <property type="term" value="F:zinc ion binding"/>
    <property type="evidence" value="ECO:0007669"/>
    <property type="project" value="UniProtKB-KW"/>
</dbReference>
<dbReference type="Pfam" id="PF00781">
    <property type="entry name" value="DAGK_cat"/>
    <property type="match status" value="1"/>
</dbReference>
<dbReference type="PANTHER" id="PTHR11255:SF118">
    <property type="entry name" value="DIACYLGLYCEROL KINASE EPSILON"/>
    <property type="match status" value="1"/>
</dbReference>
<gene>
    <name evidence="19" type="ORF">A6R68_22372</name>
</gene>
<protein>
    <recommendedName>
        <fullName evidence="15">Diacylglycerol kinase</fullName>
        <shortName evidence="15">DAG kinase</shortName>
        <ecNumber evidence="15">2.7.1.107</ecNumber>
    </recommendedName>
</protein>
<comment type="catalytic activity">
    <reaction evidence="12">
        <text>1,2-di-(9Z-octadecenoyl)-sn-glycerol + ATP = 1,2-di-(9Z-octadecenoyl)-sn-glycero-3-phosphate + ADP + H(+)</text>
        <dbReference type="Rhea" id="RHEA:40327"/>
        <dbReference type="ChEBI" id="CHEBI:15378"/>
        <dbReference type="ChEBI" id="CHEBI:30616"/>
        <dbReference type="ChEBI" id="CHEBI:52333"/>
        <dbReference type="ChEBI" id="CHEBI:74546"/>
        <dbReference type="ChEBI" id="CHEBI:456216"/>
    </reaction>
    <physiologicalReaction direction="left-to-right" evidence="12">
        <dbReference type="Rhea" id="RHEA:40328"/>
    </physiologicalReaction>
</comment>
<dbReference type="GO" id="GO:0016020">
    <property type="term" value="C:membrane"/>
    <property type="evidence" value="ECO:0007669"/>
    <property type="project" value="TreeGrafter"/>
</dbReference>
<dbReference type="PROSITE" id="PS00479">
    <property type="entry name" value="ZF_DAG_PE_1"/>
    <property type="match status" value="1"/>
</dbReference>
<evidence type="ECO:0000256" key="16">
    <source>
        <dbReference type="SAM" id="Phobius"/>
    </source>
</evidence>
<keyword evidence="7" id="KW-0863">Zinc-finger</keyword>
<dbReference type="EMBL" id="LZPO01000720">
    <property type="protein sequence ID" value="OBS83657.1"/>
    <property type="molecule type" value="Genomic_DNA"/>
</dbReference>
<dbReference type="CDD" id="cd20853">
    <property type="entry name" value="C1_DGKepsilon_typeIII_rpt2"/>
    <property type="match status" value="1"/>
</dbReference>
<dbReference type="GO" id="GO:0046486">
    <property type="term" value="P:glycerolipid metabolic process"/>
    <property type="evidence" value="ECO:0007669"/>
    <property type="project" value="UniProtKB-UniPathway"/>
</dbReference>
<dbReference type="AlphaFoldDB" id="A0A1A6I110"/>
<evidence type="ECO:0000259" key="17">
    <source>
        <dbReference type="PROSITE" id="PS50081"/>
    </source>
</evidence>
<feature type="domain" description="DAGKc" evidence="18">
    <location>
        <begin position="240"/>
        <end position="306"/>
    </location>
</feature>
<dbReference type="Pfam" id="PF00609">
    <property type="entry name" value="DAGK_acc"/>
    <property type="match status" value="1"/>
</dbReference>
<evidence type="ECO:0000256" key="14">
    <source>
        <dbReference type="ARBA" id="ARBA00060536"/>
    </source>
</evidence>
<dbReference type="GO" id="GO:0007200">
    <property type="term" value="P:phospholipase C-activating G protein-coupled receptor signaling pathway"/>
    <property type="evidence" value="ECO:0007669"/>
    <property type="project" value="InterPro"/>
</dbReference>
<evidence type="ECO:0000256" key="11">
    <source>
        <dbReference type="ARBA" id="ARBA00023098"/>
    </source>
</evidence>
<name>A0A1A6I110_NEOLE</name>
<keyword evidence="6 15" id="KW-0547">Nucleotide-binding</keyword>
<keyword evidence="20" id="KW-1185">Reference proteome</keyword>
<keyword evidence="16" id="KW-0472">Membrane</keyword>
<dbReference type="SMART" id="SM00046">
    <property type="entry name" value="DAGKc"/>
    <property type="match status" value="1"/>
</dbReference>
<evidence type="ECO:0000256" key="4">
    <source>
        <dbReference type="ARBA" id="ARBA00022723"/>
    </source>
</evidence>
<dbReference type="SMART" id="SM00045">
    <property type="entry name" value="DAGKa"/>
    <property type="match status" value="1"/>
</dbReference>
<keyword evidence="5" id="KW-0677">Repeat</keyword>
<keyword evidence="16" id="KW-1133">Transmembrane helix</keyword>
<dbReference type="GO" id="GO:0004143">
    <property type="term" value="F:ATP-dependent diacylglycerol kinase activity"/>
    <property type="evidence" value="ECO:0007669"/>
    <property type="project" value="UniProtKB-EC"/>
</dbReference>
<evidence type="ECO:0000256" key="10">
    <source>
        <dbReference type="ARBA" id="ARBA00022840"/>
    </source>
</evidence>
<evidence type="ECO:0000256" key="3">
    <source>
        <dbReference type="ARBA" id="ARBA00022679"/>
    </source>
</evidence>
<comment type="pathway">
    <text evidence="1">Lipid metabolism; glycerolipid metabolism.</text>
</comment>
<dbReference type="Pfam" id="PF00130">
    <property type="entry name" value="C1_1"/>
    <property type="match status" value="1"/>
</dbReference>
<dbReference type="InterPro" id="IPR001206">
    <property type="entry name" value="Diacylglycerol_kinase_cat_dom"/>
</dbReference>
<keyword evidence="3 15" id="KW-0808">Transferase</keyword>
<evidence type="ECO:0000256" key="13">
    <source>
        <dbReference type="ARBA" id="ARBA00023411"/>
    </source>
</evidence>
<dbReference type="CDD" id="cd20801">
    <property type="entry name" value="C1_DGKepsilon_typeIII_rpt1"/>
    <property type="match status" value="1"/>
</dbReference>
<evidence type="ECO:0000256" key="5">
    <source>
        <dbReference type="ARBA" id="ARBA00022737"/>
    </source>
</evidence>
<evidence type="ECO:0000259" key="18">
    <source>
        <dbReference type="PROSITE" id="PS50146"/>
    </source>
</evidence>
<comment type="caution">
    <text evidence="19">The sequence shown here is derived from an EMBL/GenBank/DDBJ whole genome shotgun (WGS) entry which is preliminary data.</text>
</comment>
<keyword evidence="11" id="KW-0443">Lipid metabolism</keyword>